<evidence type="ECO:0000313" key="10">
    <source>
        <dbReference type="Proteomes" id="UP000464954"/>
    </source>
</evidence>
<evidence type="ECO:0000256" key="1">
    <source>
        <dbReference type="ARBA" id="ARBA00004162"/>
    </source>
</evidence>
<evidence type="ECO:0008006" key="11">
    <source>
        <dbReference type="Google" id="ProtNLM"/>
    </source>
</evidence>
<dbReference type="PANTHER" id="PTHR30558:SF3">
    <property type="entry name" value="BIOPOLYMER TRANSPORT PROTEIN EXBD-RELATED"/>
    <property type="match status" value="1"/>
</dbReference>
<dbReference type="RefSeq" id="WP_160629694.1">
    <property type="nucleotide sequence ID" value="NZ_CP047593.1"/>
</dbReference>
<dbReference type="GO" id="GO:0005886">
    <property type="term" value="C:plasma membrane"/>
    <property type="evidence" value="ECO:0007669"/>
    <property type="project" value="UniProtKB-SubCell"/>
</dbReference>
<protein>
    <recommendedName>
        <fullName evidence="11">Biopolymer transporter ExbD</fullName>
    </recommendedName>
</protein>
<evidence type="ECO:0000256" key="4">
    <source>
        <dbReference type="ARBA" id="ARBA00022692"/>
    </source>
</evidence>
<gene>
    <name evidence="9" type="ORF">GT409_14080</name>
</gene>
<organism evidence="9 10">
    <name type="scientific">Tichowtungia aerotolerans</name>
    <dbReference type="NCBI Taxonomy" id="2697043"/>
    <lineage>
        <taxon>Bacteria</taxon>
        <taxon>Pseudomonadati</taxon>
        <taxon>Kiritimatiellota</taxon>
        <taxon>Tichowtungiia</taxon>
        <taxon>Tichowtungiales</taxon>
        <taxon>Tichowtungiaceae</taxon>
        <taxon>Tichowtungia</taxon>
    </lineage>
</organism>
<keyword evidence="10" id="KW-1185">Reference proteome</keyword>
<accession>A0A6P1MEQ8</accession>
<dbReference type="GO" id="GO:0022857">
    <property type="term" value="F:transmembrane transporter activity"/>
    <property type="evidence" value="ECO:0007669"/>
    <property type="project" value="InterPro"/>
</dbReference>
<proteinExistence type="inferred from homology"/>
<evidence type="ECO:0000256" key="2">
    <source>
        <dbReference type="ARBA" id="ARBA00005811"/>
    </source>
</evidence>
<evidence type="ECO:0000256" key="6">
    <source>
        <dbReference type="ARBA" id="ARBA00023136"/>
    </source>
</evidence>
<feature type="transmembrane region" description="Helical" evidence="8">
    <location>
        <begin position="21"/>
        <end position="39"/>
    </location>
</feature>
<comment type="similarity">
    <text evidence="2 7">Belongs to the ExbD/TolR family.</text>
</comment>
<dbReference type="KEGG" id="taer:GT409_14080"/>
<keyword evidence="7" id="KW-0813">Transport</keyword>
<name>A0A6P1MEQ8_9BACT</name>
<comment type="subcellular location">
    <subcellularLocation>
        <location evidence="1">Cell membrane</location>
        <topology evidence="1">Single-pass membrane protein</topology>
    </subcellularLocation>
    <subcellularLocation>
        <location evidence="7">Cell membrane</location>
        <topology evidence="7">Single-pass type II membrane protein</topology>
    </subcellularLocation>
</comment>
<keyword evidence="6 8" id="KW-0472">Membrane</keyword>
<dbReference type="GO" id="GO:0015031">
    <property type="term" value="P:protein transport"/>
    <property type="evidence" value="ECO:0007669"/>
    <property type="project" value="UniProtKB-KW"/>
</dbReference>
<evidence type="ECO:0000256" key="7">
    <source>
        <dbReference type="RuleBase" id="RU003879"/>
    </source>
</evidence>
<reference evidence="9 10" key="1">
    <citation type="submission" date="2020-01" db="EMBL/GenBank/DDBJ databases">
        <title>Ponticoccus aerotolerans gen. nov., sp. nov., an anaerobic bacterium and proposal of Ponticoccusceae fam. nov., Ponticoccusles ord. nov. and Ponticoccuse classis nov. in the phylum Kiritimatiellaeota.</title>
        <authorList>
            <person name="Zhou L.Y."/>
            <person name="Du Z.J."/>
        </authorList>
    </citation>
    <scope>NUCLEOTIDE SEQUENCE [LARGE SCALE GENOMIC DNA]</scope>
    <source>
        <strain evidence="9 10">S-5007</strain>
    </source>
</reference>
<evidence type="ECO:0000256" key="3">
    <source>
        <dbReference type="ARBA" id="ARBA00022475"/>
    </source>
</evidence>
<evidence type="ECO:0000313" key="9">
    <source>
        <dbReference type="EMBL" id="QHI70518.1"/>
    </source>
</evidence>
<dbReference type="Pfam" id="PF02472">
    <property type="entry name" value="ExbD"/>
    <property type="match status" value="1"/>
</dbReference>
<dbReference type="PANTHER" id="PTHR30558">
    <property type="entry name" value="EXBD MEMBRANE COMPONENT OF PMF-DRIVEN MACROMOLECULE IMPORT SYSTEM"/>
    <property type="match status" value="1"/>
</dbReference>
<sequence>MNLSKRNNAGEAKMELQIAPLIDVVFLLLIYFMVTASLIKKEGDISFVLPATVSDPNLKIEIPVEAVIEINEDATVVLEGMRFAAEDTRLDDLVNHIKGLKQVAESQKSPFFVNLLPHHDTVHRRIIEVMDACAAAKVDSLTFSKSL</sequence>
<evidence type="ECO:0000256" key="8">
    <source>
        <dbReference type="SAM" id="Phobius"/>
    </source>
</evidence>
<dbReference type="EMBL" id="CP047593">
    <property type="protein sequence ID" value="QHI70518.1"/>
    <property type="molecule type" value="Genomic_DNA"/>
</dbReference>
<evidence type="ECO:0000256" key="5">
    <source>
        <dbReference type="ARBA" id="ARBA00022989"/>
    </source>
</evidence>
<keyword evidence="4 7" id="KW-0812">Transmembrane</keyword>
<keyword evidence="5 8" id="KW-1133">Transmembrane helix</keyword>
<dbReference type="Proteomes" id="UP000464954">
    <property type="component" value="Chromosome"/>
</dbReference>
<keyword evidence="7" id="KW-0653">Protein transport</keyword>
<dbReference type="AlphaFoldDB" id="A0A6P1MEQ8"/>
<keyword evidence="3" id="KW-1003">Cell membrane</keyword>
<dbReference type="InterPro" id="IPR003400">
    <property type="entry name" value="ExbD"/>
</dbReference>